<dbReference type="EMBL" id="BAABBN010000007">
    <property type="protein sequence ID" value="GAA3927378.1"/>
    <property type="molecule type" value="Genomic_DNA"/>
</dbReference>
<keyword evidence="15" id="KW-1185">Reference proteome</keyword>
<feature type="region of interest" description="Interaction with substrate tRNA" evidence="10">
    <location>
        <begin position="151"/>
        <end position="155"/>
    </location>
</feature>
<evidence type="ECO:0000256" key="11">
    <source>
        <dbReference type="RuleBase" id="RU003783"/>
    </source>
</evidence>
<comment type="caution">
    <text evidence="10">Lacks conserved residue(s) required for the propagation of feature annotation.</text>
</comment>
<evidence type="ECO:0000256" key="2">
    <source>
        <dbReference type="ARBA" id="ARBA00003213"/>
    </source>
</evidence>
<comment type="caution">
    <text evidence="14">The sequence shown here is derived from an EMBL/GenBank/DDBJ whole genome shotgun (WGS) entry which is preliminary data.</text>
</comment>
<evidence type="ECO:0000313" key="14">
    <source>
        <dbReference type="EMBL" id="GAA3927378.1"/>
    </source>
</evidence>
<dbReference type="NCBIfam" id="TIGR00174">
    <property type="entry name" value="miaA"/>
    <property type="match status" value="1"/>
</dbReference>
<comment type="catalytic activity">
    <reaction evidence="9 10 11">
        <text>adenosine(37) in tRNA + dimethylallyl diphosphate = N(6)-dimethylallyladenosine(37) in tRNA + diphosphate</text>
        <dbReference type="Rhea" id="RHEA:26482"/>
        <dbReference type="Rhea" id="RHEA-COMP:10162"/>
        <dbReference type="Rhea" id="RHEA-COMP:10375"/>
        <dbReference type="ChEBI" id="CHEBI:33019"/>
        <dbReference type="ChEBI" id="CHEBI:57623"/>
        <dbReference type="ChEBI" id="CHEBI:74411"/>
        <dbReference type="ChEBI" id="CHEBI:74415"/>
        <dbReference type="EC" id="2.5.1.75"/>
    </reaction>
</comment>
<name>A0ABP7MP51_9GAMM</name>
<dbReference type="PANTHER" id="PTHR11088">
    <property type="entry name" value="TRNA DIMETHYLALLYLTRANSFERASE"/>
    <property type="match status" value="1"/>
</dbReference>
<dbReference type="Gene3D" id="3.40.50.300">
    <property type="entry name" value="P-loop containing nucleotide triphosphate hydrolases"/>
    <property type="match status" value="1"/>
</dbReference>
<keyword evidence="4 10" id="KW-0808">Transferase</keyword>
<evidence type="ECO:0000256" key="6">
    <source>
        <dbReference type="ARBA" id="ARBA00022741"/>
    </source>
</evidence>
<organism evidence="14 15">
    <name type="scientific">Litoribacillus peritrichatus</name>
    <dbReference type="NCBI Taxonomy" id="718191"/>
    <lineage>
        <taxon>Bacteria</taxon>
        <taxon>Pseudomonadati</taxon>
        <taxon>Pseudomonadota</taxon>
        <taxon>Gammaproteobacteria</taxon>
        <taxon>Oceanospirillales</taxon>
        <taxon>Oceanospirillaceae</taxon>
        <taxon>Litoribacillus</taxon>
    </lineage>
</organism>
<dbReference type="Proteomes" id="UP001501565">
    <property type="component" value="Unassembled WGS sequence"/>
</dbReference>
<evidence type="ECO:0000256" key="7">
    <source>
        <dbReference type="ARBA" id="ARBA00022840"/>
    </source>
</evidence>
<proteinExistence type="inferred from homology"/>
<dbReference type="InterPro" id="IPR018022">
    <property type="entry name" value="IPT"/>
</dbReference>
<feature type="region of interest" description="Interaction with substrate tRNA" evidence="10">
    <location>
        <begin position="269"/>
        <end position="276"/>
    </location>
</feature>
<comment type="similarity">
    <text evidence="3 10 13">Belongs to the IPP transferase family.</text>
</comment>
<evidence type="ECO:0000256" key="12">
    <source>
        <dbReference type="RuleBase" id="RU003784"/>
    </source>
</evidence>
<evidence type="ECO:0000256" key="1">
    <source>
        <dbReference type="ARBA" id="ARBA00001946"/>
    </source>
</evidence>
<evidence type="ECO:0000313" key="15">
    <source>
        <dbReference type="Proteomes" id="UP001501565"/>
    </source>
</evidence>
<dbReference type="InterPro" id="IPR039657">
    <property type="entry name" value="Dimethylallyltransferase"/>
</dbReference>
<evidence type="ECO:0000256" key="10">
    <source>
        <dbReference type="HAMAP-Rule" id="MF_00185"/>
    </source>
</evidence>
<dbReference type="HAMAP" id="MF_00185">
    <property type="entry name" value="IPP_trans"/>
    <property type="match status" value="1"/>
</dbReference>
<feature type="site" description="Interaction with substrate tRNA" evidence="10">
    <location>
        <position position="115"/>
    </location>
</feature>
<comment type="subunit">
    <text evidence="10">Monomer.</text>
</comment>
<evidence type="ECO:0000256" key="13">
    <source>
        <dbReference type="RuleBase" id="RU003785"/>
    </source>
</evidence>
<evidence type="ECO:0000256" key="8">
    <source>
        <dbReference type="ARBA" id="ARBA00022842"/>
    </source>
</evidence>
<evidence type="ECO:0000256" key="3">
    <source>
        <dbReference type="ARBA" id="ARBA00005842"/>
    </source>
</evidence>
<feature type="binding site" evidence="10">
    <location>
        <begin position="4"/>
        <end position="9"/>
    </location>
    <ligand>
        <name>substrate</name>
    </ligand>
</feature>
<keyword evidence="6 10" id="KW-0547">Nucleotide-binding</keyword>
<feature type="site" description="Interaction with substrate tRNA" evidence="10">
    <location>
        <position position="93"/>
    </location>
</feature>
<keyword evidence="7 10" id="KW-0067">ATP-binding</keyword>
<feature type="binding site" evidence="10">
    <location>
        <begin position="2"/>
        <end position="9"/>
    </location>
    <ligand>
        <name>ATP</name>
        <dbReference type="ChEBI" id="CHEBI:30616"/>
    </ligand>
</feature>
<feature type="region of interest" description="Interaction with substrate tRNA" evidence="10">
    <location>
        <begin position="27"/>
        <end position="30"/>
    </location>
</feature>
<accession>A0ABP7MP51</accession>
<evidence type="ECO:0000256" key="9">
    <source>
        <dbReference type="ARBA" id="ARBA00049563"/>
    </source>
</evidence>
<protein>
    <recommendedName>
        <fullName evidence="10">tRNA dimethylallyltransferase</fullName>
        <ecNumber evidence="10">2.5.1.75</ecNumber>
    </recommendedName>
    <alternativeName>
        <fullName evidence="10">Dimethylallyl diphosphate:tRNA dimethylallyltransferase</fullName>
        <shortName evidence="10">DMAPP:tRNA dimethylallyltransferase</shortName>
        <shortName evidence="10">DMATase</shortName>
    </alternativeName>
    <alternativeName>
        <fullName evidence="10">Isopentenyl-diphosphate:tRNA isopentenyltransferase</fullName>
        <shortName evidence="10">IPP transferase</shortName>
        <shortName evidence="10">IPPT</shortName>
        <shortName evidence="10">IPTase</shortName>
    </alternativeName>
</protein>
<gene>
    <name evidence="10 14" type="primary">miaA</name>
    <name evidence="14" type="ORF">GCM10022277_24610</name>
</gene>
<reference evidence="15" key="1">
    <citation type="journal article" date="2019" name="Int. J. Syst. Evol. Microbiol.">
        <title>The Global Catalogue of Microorganisms (GCM) 10K type strain sequencing project: providing services to taxonomists for standard genome sequencing and annotation.</title>
        <authorList>
            <consortium name="The Broad Institute Genomics Platform"/>
            <consortium name="The Broad Institute Genome Sequencing Center for Infectious Disease"/>
            <person name="Wu L."/>
            <person name="Ma J."/>
        </authorList>
    </citation>
    <scope>NUCLEOTIDE SEQUENCE [LARGE SCALE GENOMIC DNA]</scope>
    <source>
        <strain evidence="15">JCM 17551</strain>
    </source>
</reference>
<dbReference type="EC" id="2.5.1.75" evidence="10"/>
<dbReference type="PANTHER" id="PTHR11088:SF60">
    <property type="entry name" value="TRNA DIMETHYLALLYLTRANSFERASE"/>
    <property type="match status" value="1"/>
</dbReference>
<evidence type="ECO:0000256" key="5">
    <source>
        <dbReference type="ARBA" id="ARBA00022694"/>
    </source>
</evidence>
<sequence>MGPTAAGKTDLAVELVQRCNCEIISVDSALIYKGMDIGTAKPGKEVLEKAPHRLIDICDPSESYSAAEFRNDALDAMAEIRQKGKIPLLVGGTMMYYKVLRDGIADLPEADETIRQRLLNEANEHGWQPLHDRLRQIDPVSAERIHPNDPQRLQRALEVHELTGKTLTELWAEQKRDVQQNSPYRELNLAVAPVERKVLHERIEQRFRIMLEQGFLNEVEQLRERNDLHLAMPAIRSVGYRQAWQYLDGDFDYEEMVNRGIFATRQLAKRQITWLRSWQELEWLDSLNPALIPETVRKVQEFIEIAD</sequence>
<comment type="cofactor">
    <cofactor evidence="1 10">
        <name>Mg(2+)</name>
        <dbReference type="ChEBI" id="CHEBI:18420"/>
    </cofactor>
</comment>
<dbReference type="InterPro" id="IPR027417">
    <property type="entry name" value="P-loop_NTPase"/>
</dbReference>
<dbReference type="Gene3D" id="1.10.20.140">
    <property type="match status" value="1"/>
</dbReference>
<evidence type="ECO:0000256" key="4">
    <source>
        <dbReference type="ARBA" id="ARBA00022679"/>
    </source>
</evidence>
<dbReference type="SUPFAM" id="SSF52540">
    <property type="entry name" value="P-loop containing nucleoside triphosphate hydrolases"/>
    <property type="match status" value="1"/>
</dbReference>
<keyword evidence="8 10" id="KW-0460">Magnesium</keyword>
<comment type="function">
    <text evidence="2 10 12">Catalyzes the transfer of a dimethylallyl group onto the adenine at position 37 in tRNAs that read codons beginning with uridine, leading to the formation of N6-(dimethylallyl)adenosine (i(6)A).</text>
</comment>
<dbReference type="Pfam" id="PF01715">
    <property type="entry name" value="IPPT"/>
    <property type="match status" value="1"/>
</dbReference>
<keyword evidence="5 10" id="KW-0819">tRNA processing</keyword>